<dbReference type="PANTHER" id="PTHR30136:SF39">
    <property type="entry name" value="TRANSCRIPTIONAL REGULATORY PROTEIN"/>
    <property type="match status" value="1"/>
</dbReference>
<evidence type="ECO:0000259" key="4">
    <source>
        <dbReference type="PROSITE" id="PS51077"/>
    </source>
</evidence>
<dbReference type="InterPro" id="IPR050707">
    <property type="entry name" value="HTH_MetabolicPath_Reg"/>
</dbReference>
<keyword evidence="1" id="KW-0805">Transcription regulation</keyword>
<dbReference type="GO" id="GO:0003677">
    <property type="term" value="F:DNA binding"/>
    <property type="evidence" value="ECO:0007669"/>
    <property type="project" value="UniProtKB-KW"/>
</dbReference>
<dbReference type="SMART" id="SM00346">
    <property type="entry name" value="HTH_ICLR"/>
    <property type="match status" value="1"/>
</dbReference>
<dbReference type="AlphaFoldDB" id="A0A1X7JJG8"/>
<dbReference type="STRING" id="1610489.SAMN06295981_1607"/>
<feature type="domain" description="IclR-ED" evidence="5">
    <location>
        <begin position="70"/>
        <end position="236"/>
    </location>
</feature>
<accession>A0A1X7JJG8</accession>
<dbReference type="InterPro" id="IPR036388">
    <property type="entry name" value="WH-like_DNA-bd_sf"/>
</dbReference>
<dbReference type="InterPro" id="IPR029016">
    <property type="entry name" value="GAF-like_dom_sf"/>
</dbReference>
<dbReference type="PROSITE" id="PS51077">
    <property type="entry name" value="HTH_ICLR"/>
    <property type="match status" value="1"/>
</dbReference>
<dbReference type="SUPFAM" id="SSF55781">
    <property type="entry name" value="GAF domain-like"/>
    <property type="match status" value="1"/>
</dbReference>
<dbReference type="SUPFAM" id="SSF46785">
    <property type="entry name" value="Winged helix' DNA-binding domain"/>
    <property type="match status" value="1"/>
</dbReference>
<evidence type="ECO:0000313" key="6">
    <source>
        <dbReference type="EMBL" id="SMG27444.1"/>
    </source>
</evidence>
<dbReference type="Proteomes" id="UP000193309">
    <property type="component" value="Unassembled WGS sequence"/>
</dbReference>
<dbReference type="EMBL" id="FXAR01000005">
    <property type="protein sequence ID" value="SMG27444.1"/>
    <property type="molecule type" value="Genomic_DNA"/>
</dbReference>
<evidence type="ECO:0000313" key="7">
    <source>
        <dbReference type="Proteomes" id="UP000193309"/>
    </source>
</evidence>
<name>A0A1X7JJG8_9CORY</name>
<evidence type="ECO:0000256" key="1">
    <source>
        <dbReference type="ARBA" id="ARBA00023015"/>
    </source>
</evidence>
<proteinExistence type="predicted"/>
<organism evidence="6 7">
    <name type="scientific">Corynebacterium pollutisoli</name>
    <dbReference type="NCBI Taxonomy" id="1610489"/>
    <lineage>
        <taxon>Bacteria</taxon>
        <taxon>Bacillati</taxon>
        <taxon>Actinomycetota</taxon>
        <taxon>Actinomycetes</taxon>
        <taxon>Mycobacteriales</taxon>
        <taxon>Corynebacteriaceae</taxon>
        <taxon>Corynebacterium</taxon>
    </lineage>
</organism>
<dbReference type="Gene3D" id="1.10.10.10">
    <property type="entry name" value="Winged helix-like DNA-binding domain superfamily/Winged helix DNA-binding domain"/>
    <property type="match status" value="1"/>
</dbReference>
<reference evidence="7" key="1">
    <citation type="submission" date="2017-04" db="EMBL/GenBank/DDBJ databases">
        <authorList>
            <person name="Varghese N."/>
            <person name="Submissions S."/>
        </authorList>
    </citation>
    <scope>NUCLEOTIDE SEQUENCE [LARGE SCALE GENOMIC DNA]</scope>
    <source>
        <strain evidence="7">VDS</strain>
    </source>
</reference>
<dbReference type="Pfam" id="PF01614">
    <property type="entry name" value="IclR_C"/>
    <property type="match status" value="1"/>
</dbReference>
<sequence>MGQYSAVSGIKVLDRSVAIMMAVAPHPLSLTELCETTGLPRATAHRLATALETHRILARGEDGRWTTGPALTSLGTGSRDQLLDAARPIMAALVDTTGESVQLYQLTGTSRTCVAAQEPPVGLQNTVPVGSQLALTSGSAAKVFLAFGSPQLRDTILPDVTFDPSDLARVEAERVSESVAEREVGLASLSAPVFTPAGRFVAVLSVSGPSERLRPHPAEKWGAALTDAAEALSRSL</sequence>
<evidence type="ECO:0000256" key="2">
    <source>
        <dbReference type="ARBA" id="ARBA00023125"/>
    </source>
</evidence>
<dbReference type="GO" id="GO:0003700">
    <property type="term" value="F:DNA-binding transcription factor activity"/>
    <property type="evidence" value="ECO:0007669"/>
    <property type="project" value="TreeGrafter"/>
</dbReference>
<keyword evidence="7" id="KW-1185">Reference proteome</keyword>
<evidence type="ECO:0000256" key="3">
    <source>
        <dbReference type="ARBA" id="ARBA00023163"/>
    </source>
</evidence>
<dbReference type="GO" id="GO:0045892">
    <property type="term" value="P:negative regulation of DNA-templated transcription"/>
    <property type="evidence" value="ECO:0007669"/>
    <property type="project" value="TreeGrafter"/>
</dbReference>
<keyword evidence="3" id="KW-0804">Transcription</keyword>
<dbReference type="Pfam" id="PF09339">
    <property type="entry name" value="HTH_IclR"/>
    <property type="match status" value="1"/>
</dbReference>
<dbReference type="OrthoDB" id="4319317at2"/>
<dbReference type="InterPro" id="IPR014757">
    <property type="entry name" value="Tscrpt_reg_IclR_C"/>
</dbReference>
<dbReference type="Gene3D" id="3.30.450.40">
    <property type="match status" value="1"/>
</dbReference>
<dbReference type="RefSeq" id="WP_085549724.1">
    <property type="nucleotide sequence ID" value="NZ_FXAR01000005.1"/>
</dbReference>
<keyword evidence="2" id="KW-0238">DNA-binding</keyword>
<protein>
    <submittedName>
        <fullName evidence="6">Transcriptional regulator, IclR family</fullName>
    </submittedName>
</protein>
<dbReference type="InterPro" id="IPR005471">
    <property type="entry name" value="Tscrpt_reg_IclR_N"/>
</dbReference>
<feature type="domain" description="HTH iclR-type" evidence="4">
    <location>
        <begin position="10"/>
        <end position="69"/>
    </location>
</feature>
<evidence type="ECO:0000259" key="5">
    <source>
        <dbReference type="PROSITE" id="PS51078"/>
    </source>
</evidence>
<dbReference type="PROSITE" id="PS51078">
    <property type="entry name" value="ICLR_ED"/>
    <property type="match status" value="1"/>
</dbReference>
<dbReference type="InterPro" id="IPR036390">
    <property type="entry name" value="WH_DNA-bd_sf"/>
</dbReference>
<dbReference type="PANTHER" id="PTHR30136">
    <property type="entry name" value="HELIX-TURN-HELIX TRANSCRIPTIONAL REGULATOR, ICLR FAMILY"/>
    <property type="match status" value="1"/>
</dbReference>
<gene>
    <name evidence="6" type="ORF">SAMN06295981_1607</name>
</gene>